<protein>
    <submittedName>
        <fullName evidence="1">Uncharacterized protein</fullName>
    </submittedName>
</protein>
<evidence type="ECO:0000313" key="2">
    <source>
        <dbReference type="Proteomes" id="UP000028643"/>
    </source>
</evidence>
<name>A0A085VAU4_PSESX</name>
<dbReference type="AlphaFoldDB" id="A0A085VAU4"/>
<sequence>MSQPDHFQLPSYAYNRLIEARDSLRLLDGYVNKTDVLCNPSMLVSYVSMLQSALQEVIAASQPGEPRDAFMRKADELGFVALNPIEMKLIEHLRWTSLEGREDIHEMAQRTRRVKPWVLES</sequence>
<evidence type="ECO:0000313" key="1">
    <source>
        <dbReference type="EMBL" id="KFE52557.1"/>
    </source>
</evidence>
<gene>
    <name evidence="1" type="ORF">IV02_09020</name>
</gene>
<reference evidence="1 2" key="1">
    <citation type="submission" date="2014-07" db="EMBL/GenBank/DDBJ databases">
        <title>Draft Genome Sequences of Environmental Pseudomonas syringae strains.</title>
        <authorList>
            <person name="Baltrus D.A."/>
            <person name="Berge O."/>
            <person name="Morris C."/>
        </authorList>
    </citation>
    <scope>NUCLEOTIDE SEQUENCE [LARGE SCALE GENOMIC DNA]</scope>
    <source>
        <strain evidence="1 2">CEB003</strain>
    </source>
</reference>
<accession>A0A085VAU4</accession>
<dbReference type="Proteomes" id="UP000028643">
    <property type="component" value="Unassembled WGS sequence"/>
</dbReference>
<dbReference type="PATRIC" id="fig|317.174.peg.1845"/>
<organism evidence="1 2">
    <name type="scientific">Pseudomonas syringae</name>
    <dbReference type="NCBI Taxonomy" id="317"/>
    <lineage>
        <taxon>Bacteria</taxon>
        <taxon>Pseudomonadati</taxon>
        <taxon>Pseudomonadota</taxon>
        <taxon>Gammaproteobacteria</taxon>
        <taxon>Pseudomonadales</taxon>
        <taxon>Pseudomonadaceae</taxon>
        <taxon>Pseudomonas</taxon>
    </lineage>
</organism>
<proteinExistence type="predicted"/>
<dbReference type="RefSeq" id="WP_020288913.1">
    <property type="nucleotide sequence ID" value="NZ_JPQT01000097.1"/>
</dbReference>
<dbReference type="EMBL" id="JPQT01000097">
    <property type="protein sequence ID" value="KFE52557.1"/>
    <property type="molecule type" value="Genomic_DNA"/>
</dbReference>
<comment type="caution">
    <text evidence="1">The sequence shown here is derived from an EMBL/GenBank/DDBJ whole genome shotgun (WGS) entry which is preliminary data.</text>
</comment>